<organism evidence="2 3">
    <name type="scientific">Schizothecium vesticola</name>
    <dbReference type="NCBI Taxonomy" id="314040"/>
    <lineage>
        <taxon>Eukaryota</taxon>
        <taxon>Fungi</taxon>
        <taxon>Dikarya</taxon>
        <taxon>Ascomycota</taxon>
        <taxon>Pezizomycotina</taxon>
        <taxon>Sordariomycetes</taxon>
        <taxon>Sordariomycetidae</taxon>
        <taxon>Sordariales</taxon>
        <taxon>Schizotheciaceae</taxon>
        <taxon>Schizothecium</taxon>
    </lineage>
</organism>
<proteinExistence type="predicted"/>
<feature type="compositionally biased region" description="Basic and acidic residues" evidence="1">
    <location>
        <begin position="19"/>
        <end position="29"/>
    </location>
</feature>
<feature type="region of interest" description="Disordered" evidence="1">
    <location>
        <begin position="1"/>
        <end position="35"/>
    </location>
</feature>
<dbReference type="EMBL" id="JAUKUD010000006">
    <property type="protein sequence ID" value="KAK0740663.1"/>
    <property type="molecule type" value="Genomic_DNA"/>
</dbReference>
<protein>
    <submittedName>
        <fullName evidence="2">Uncharacterized protein</fullName>
    </submittedName>
</protein>
<feature type="region of interest" description="Disordered" evidence="1">
    <location>
        <begin position="105"/>
        <end position="130"/>
    </location>
</feature>
<name>A0AA40EJT4_9PEZI</name>
<sequence>MKGGGDKGAEMVARASIRMTERGKGDSTKRRGGVAEDGCQRIDAMSLEVVMVVGWSVRADARRRGATYRVKCFFQDTRRIPSRSLSPSLPLHAIIRIGDDDDGGLGRRGSLARLEPGSSSKDKSDIPKINLTSESATGCRSGRLRVPGKGLETAKADKKTDWHDNRRPTTCRCGSFPSKRGPGIRPVARNRVLGYRASGESLESHHPRRGIFRWLGTTPIGDDFAGGC</sequence>
<evidence type="ECO:0000313" key="3">
    <source>
        <dbReference type="Proteomes" id="UP001172155"/>
    </source>
</evidence>
<dbReference type="AlphaFoldDB" id="A0AA40EJT4"/>
<reference evidence="2" key="1">
    <citation type="submission" date="2023-06" db="EMBL/GenBank/DDBJ databases">
        <title>Genome-scale phylogeny and comparative genomics of the fungal order Sordariales.</title>
        <authorList>
            <consortium name="Lawrence Berkeley National Laboratory"/>
            <person name="Hensen N."/>
            <person name="Bonometti L."/>
            <person name="Westerberg I."/>
            <person name="Brannstrom I.O."/>
            <person name="Guillou S."/>
            <person name="Cros-Aarteil S."/>
            <person name="Calhoun S."/>
            <person name="Haridas S."/>
            <person name="Kuo A."/>
            <person name="Mondo S."/>
            <person name="Pangilinan J."/>
            <person name="Riley R."/>
            <person name="LaButti K."/>
            <person name="Andreopoulos B."/>
            <person name="Lipzen A."/>
            <person name="Chen C."/>
            <person name="Yanf M."/>
            <person name="Daum C."/>
            <person name="Ng V."/>
            <person name="Clum A."/>
            <person name="Steindorff A."/>
            <person name="Ohm R."/>
            <person name="Martin F."/>
            <person name="Silar P."/>
            <person name="Natvig D."/>
            <person name="Lalanne C."/>
            <person name="Gautier V."/>
            <person name="Ament-velasquez S.L."/>
            <person name="Kruys A."/>
            <person name="Hutchinson M.I."/>
            <person name="Powell A.J."/>
            <person name="Barry K."/>
            <person name="Miller A.N."/>
            <person name="Grigoriev I.V."/>
            <person name="Debuchy R."/>
            <person name="Gladieux P."/>
            <person name="Thoren M.H."/>
            <person name="Johannesson H."/>
        </authorList>
    </citation>
    <scope>NUCLEOTIDE SEQUENCE</scope>
    <source>
        <strain evidence="2">SMH3187-1</strain>
    </source>
</reference>
<keyword evidence="3" id="KW-1185">Reference proteome</keyword>
<dbReference type="Proteomes" id="UP001172155">
    <property type="component" value="Unassembled WGS sequence"/>
</dbReference>
<evidence type="ECO:0000313" key="2">
    <source>
        <dbReference type="EMBL" id="KAK0740663.1"/>
    </source>
</evidence>
<gene>
    <name evidence="2" type="ORF">B0T18DRAFT_213862</name>
</gene>
<accession>A0AA40EJT4</accession>
<comment type="caution">
    <text evidence="2">The sequence shown here is derived from an EMBL/GenBank/DDBJ whole genome shotgun (WGS) entry which is preliminary data.</text>
</comment>
<evidence type="ECO:0000256" key="1">
    <source>
        <dbReference type="SAM" id="MobiDB-lite"/>
    </source>
</evidence>